<evidence type="ECO:0000256" key="6">
    <source>
        <dbReference type="ARBA" id="ARBA00022801"/>
    </source>
</evidence>
<dbReference type="EC" id="3.4.11.-" evidence="12"/>
<evidence type="ECO:0000256" key="3">
    <source>
        <dbReference type="ARBA" id="ARBA00022438"/>
    </source>
</evidence>
<evidence type="ECO:0000256" key="9">
    <source>
        <dbReference type="PIRSR" id="PIRSR634016-1"/>
    </source>
</evidence>
<feature type="domain" description="Peptidase M1 membrane alanine aminopeptidase" evidence="13">
    <location>
        <begin position="234"/>
        <end position="451"/>
    </location>
</feature>
<dbReference type="Proteomes" id="UP000027059">
    <property type="component" value="Chromosome"/>
</dbReference>
<proteinExistence type="inferred from homology"/>
<dbReference type="CDD" id="cd09601">
    <property type="entry name" value="M1_APN-Q_like"/>
    <property type="match status" value="1"/>
</dbReference>
<dbReference type="Gene3D" id="1.25.50.20">
    <property type="match status" value="1"/>
</dbReference>
<dbReference type="SUPFAM" id="SSF63737">
    <property type="entry name" value="Leukotriene A4 hydrolase N-terminal domain"/>
    <property type="match status" value="1"/>
</dbReference>
<feature type="site" description="Transition state stabilizer" evidence="11">
    <location>
        <position position="392"/>
    </location>
</feature>
<feature type="binding site" evidence="10">
    <location>
        <position position="306"/>
    </location>
    <ligand>
        <name>Zn(2+)</name>
        <dbReference type="ChEBI" id="CHEBI:29105"/>
        <note>catalytic</note>
    </ligand>
</feature>
<feature type="binding site" evidence="10">
    <location>
        <position position="310"/>
    </location>
    <ligand>
        <name>Zn(2+)</name>
        <dbReference type="ChEBI" id="CHEBI:29105"/>
        <note>catalytic</note>
    </ligand>
</feature>
<feature type="active site" description="Proton acceptor" evidence="9">
    <location>
        <position position="307"/>
    </location>
</feature>
<dbReference type="GO" id="GO:0042277">
    <property type="term" value="F:peptide binding"/>
    <property type="evidence" value="ECO:0007669"/>
    <property type="project" value="TreeGrafter"/>
</dbReference>
<keyword evidence="7 10" id="KW-0862">Zinc</keyword>
<evidence type="ECO:0000259" key="14">
    <source>
        <dbReference type="Pfam" id="PF11838"/>
    </source>
</evidence>
<dbReference type="Gene3D" id="1.10.390.10">
    <property type="entry name" value="Neutral Protease Domain 2"/>
    <property type="match status" value="1"/>
</dbReference>
<dbReference type="InterPro" id="IPR045357">
    <property type="entry name" value="Aminopeptidase_N-like_N"/>
</dbReference>
<evidence type="ECO:0000256" key="11">
    <source>
        <dbReference type="PIRSR" id="PIRSR634016-4"/>
    </source>
</evidence>
<reference evidence="17" key="1">
    <citation type="submission" date="2014-02" db="EMBL/GenBank/DDBJ databases">
        <title>Complete genome sequence and comparative genomic analysis of the nitrogen-fixing bacterium Leptospirillum ferriphilum YSK.</title>
        <authorList>
            <person name="Guo X."/>
            <person name="Yin H."/>
            <person name="Liang Y."/>
            <person name="Hu Q."/>
            <person name="Ma L."/>
            <person name="Xiao Y."/>
            <person name="Zhang X."/>
            <person name="Qiu G."/>
            <person name="Liu X."/>
        </authorList>
    </citation>
    <scope>NUCLEOTIDE SEQUENCE [LARGE SCALE GENOMIC DNA]</scope>
    <source>
        <strain evidence="17">YSK</strain>
    </source>
</reference>
<evidence type="ECO:0000256" key="2">
    <source>
        <dbReference type="ARBA" id="ARBA00010136"/>
    </source>
</evidence>
<keyword evidence="6 12" id="KW-0378">Hydrolase</keyword>
<organism evidence="16 17">
    <name type="scientific">Leptospirillum ferriphilum YSK</name>
    <dbReference type="NCBI Taxonomy" id="1441628"/>
    <lineage>
        <taxon>Bacteria</taxon>
        <taxon>Pseudomonadati</taxon>
        <taxon>Nitrospirota</taxon>
        <taxon>Nitrospiria</taxon>
        <taxon>Nitrospirales</taxon>
        <taxon>Nitrospiraceae</taxon>
        <taxon>Leptospirillum</taxon>
    </lineage>
</organism>
<dbReference type="PANTHER" id="PTHR11533">
    <property type="entry name" value="PROTEASE M1 ZINC METALLOPROTEASE"/>
    <property type="match status" value="1"/>
</dbReference>
<reference evidence="16 17" key="2">
    <citation type="journal article" date="2015" name="Biomed. Res. Int.">
        <title>Effects of Arsenite Resistance on the Growth and Functional Gene Expression of Leptospirillum ferriphilum and Acidithiobacillus thiooxidans in Pure Culture and Coculture.</title>
        <authorList>
            <person name="Jiang H."/>
            <person name="Liang Y."/>
            <person name="Yin H."/>
            <person name="Xiao Y."/>
            <person name="Guo X."/>
            <person name="Xu Y."/>
            <person name="Hu Q."/>
            <person name="Liu H."/>
            <person name="Liu X."/>
        </authorList>
    </citation>
    <scope>NUCLEOTIDE SEQUENCE [LARGE SCALE GENOMIC DNA]</scope>
    <source>
        <strain evidence="16 17">YSK</strain>
    </source>
</reference>
<feature type="domain" description="Aminopeptidase N-like N-terminal" evidence="15">
    <location>
        <begin position="17"/>
        <end position="199"/>
    </location>
</feature>
<evidence type="ECO:0000256" key="1">
    <source>
        <dbReference type="ARBA" id="ARBA00000098"/>
    </source>
</evidence>
<feature type="binding site" evidence="10">
    <location>
        <position position="329"/>
    </location>
    <ligand>
        <name>Zn(2+)</name>
        <dbReference type="ChEBI" id="CHEBI:29105"/>
        <note>catalytic</note>
    </ligand>
</feature>
<dbReference type="RefSeq" id="WP_038504467.1">
    <property type="nucleotide sequence ID" value="NZ_CP007243.1"/>
</dbReference>
<dbReference type="GO" id="GO:0005615">
    <property type="term" value="C:extracellular space"/>
    <property type="evidence" value="ECO:0007669"/>
    <property type="project" value="TreeGrafter"/>
</dbReference>
<evidence type="ECO:0000256" key="8">
    <source>
        <dbReference type="ARBA" id="ARBA00023049"/>
    </source>
</evidence>
<comment type="cofactor">
    <cofactor evidence="10 12">
        <name>Zn(2+)</name>
        <dbReference type="ChEBI" id="CHEBI:29105"/>
    </cofactor>
    <text evidence="10 12">Binds 1 zinc ion per subunit.</text>
</comment>
<accession>A0A059XN99</accession>
<comment type="catalytic activity">
    <reaction evidence="1">
        <text>Release of an N-terminal amino acid, Xaa-|-Yaa- from a peptide, amide or arylamide. Xaa is preferably Ala, but may be most amino acids including Pro (slow action). When a terminal hydrophobic residue is followed by a prolyl residue, the two may be released as an intact Xaa-Pro dipeptide.</text>
        <dbReference type="EC" id="3.4.11.2"/>
    </reaction>
</comment>
<evidence type="ECO:0000256" key="12">
    <source>
        <dbReference type="RuleBase" id="RU364040"/>
    </source>
</evidence>
<evidence type="ECO:0000313" key="16">
    <source>
        <dbReference type="EMBL" id="AIA30019.1"/>
    </source>
</evidence>
<dbReference type="EMBL" id="CP007243">
    <property type="protein sequence ID" value="AIA30019.1"/>
    <property type="molecule type" value="Genomic_DNA"/>
</dbReference>
<evidence type="ECO:0000259" key="13">
    <source>
        <dbReference type="Pfam" id="PF01433"/>
    </source>
</evidence>
<keyword evidence="4 12" id="KW-0645">Protease</keyword>
<dbReference type="SUPFAM" id="SSF55486">
    <property type="entry name" value="Metalloproteases ('zincins'), catalytic domain"/>
    <property type="match status" value="1"/>
</dbReference>
<sequence>MPSSEQTLYQLPRDVRPVHYDLLLAPDLDRMTFSGTVSIEVEVYRDTLEFVLNAKDLRIHEARAFVGGADSPLEVRSDPEYERLILRGDRLFGAESRVVLYLSFSGEIGNLLAGLYKSQFLYPDGTDGVLVTTQFEATDARRAFPCWDEPSFKATFRMTARIDPRHVALSNMPAEREFSGPDGLKDVVFAVTPRMSTYLLHLTVGPLEKVGGQTENGVAVSVWTTPGHAGEGMFARDVALRLLPWFDDYFGIPYPLPKMDLVAIPDFAAGAMENWGILTYRETALLLPPGASSARTMQRVAIVVAHEMAHQWFGDLVTMSWWDDLWLNEGFASWMEVKAVDHLFPEWNMWDIFLAEDMAEGLELDGLARSHPIEVPVGNPHEINEIFDAISYVKGGSLIRMLEQFVGEETFRKGIGAYLKKFAYQNASTRDLWSVLGQASGQDIRSIMESWTRNMGYPVLISGETGQIEQKPFFNHPVEMERSRTSPDGRIWPVMLFLSSGKDRRPWLLKEEKAALPPPPPGQQWDNLNDRHTGFFRVLEDERVRKRRREGIKAGTVPVADRLGFSNDLFSLGRAGLLPLSEYLETLPVYRQEDQYIVWADIAAHLGWLQGLLAFTDGWERFDPFVVFLMQEAFRKAGWEVSPGDSHQKRLLRSLLLSGLGMHGDSDTRQRCQELFQERVRRPDSLHPDLRLAVYRTVASSGDPDLHRTFCDLARTADSQEEKNRLYSALAAFRRPDCLRSTLEFAISPAVRIQDTVSIVSQVGGNVWGEEEAWTFFRENFDLFRKRYEAGGFALQRLVKGVSEGFRSMERKEEVARFFASHPLDGAKRAIEQVQETIDLRAHVLARQGESLRKALSSPDLMKTEGSSSV</sequence>
<keyword evidence="17" id="KW-1185">Reference proteome</keyword>
<dbReference type="KEGG" id="lfp:Y981_01915"/>
<dbReference type="GO" id="GO:0043171">
    <property type="term" value="P:peptide catabolic process"/>
    <property type="evidence" value="ECO:0007669"/>
    <property type="project" value="TreeGrafter"/>
</dbReference>
<gene>
    <name evidence="16" type="ORF">Y981_01915</name>
</gene>
<dbReference type="PANTHER" id="PTHR11533:SF174">
    <property type="entry name" value="PUROMYCIN-SENSITIVE AMINOPEPTIDASE-RELATED"/>
    <property type="match status" value="1"/>
</dbReference>
<dbReference type="GO" id="GO:0005737">
    <property type="term" value="C:cytoplasm"/>
    <property type="evidence" value="ECO:0007669"/>
    <property type="project" value="TreeGrafter"/>
</dbReference>
<dbReference type="GO" id="GO:0008270">
    <property type="term" value="F:zinc ion binding"/>
    <property type="evidence" value="ECO:0007669"/>
    <property type="project" value="UniProtKB-UniRule"/>
</dbReference>
<evidence type="ECO:0000256" key="10">
    <source>
        <dbReference type="PIRSR" id="PIRSR634016-3"/>
    </source>
</evidence>
<dbReference type="GO" id="GO:0016020">
    <property type="term" value="C:membrane"/>
    <property type="evidence" value="ECO:0007669"/>
    <property type="project" value="TreeGrafter"/>
</dbReference>
<dbReference type="Pfam" id="PF01433">
    <property type="entry name" value="Peptidase_M1"/>
    <property type="match status" value="1"/>
</dbReference>
<dbReference type="InterPro" id="IPR001930">
    <property type="entry name" value="Peptidase_M1"/>
</dbReference>
<dbReference type="PRINTS" id="PR00756">
    <property type="entry name" value="ALADIPTASE"/>
</dbReference>
<protein>
    <recommendedName>
        <fullName evidence="12">Aminopeptidase</fullName>
        <ecNumber evidence="12">3.4.11.-</ecNumber>
    </recommendedName>
</protein>
<dbReference type="GO" id="GO:0016285">
    <property type="term" value="F:alanyl aminopeptidase activity"/>
    <property type="evidence" value="ECO:0007669"/>
    <property type="project" value="UniProtKB-EC"/>
</dbReference>
<dbReference type="InterPro" id="IPR027268">
    <property type="entry name" value="Peptidase_M4/M1_CTD_sf"/>
</dbReference>
<dbReference type="OrthoDB" id="100605at2"/>
<dbReference type="Pfam" id="PF11838">
    <property type="entry name" value="ERAP1_C"/>
    <property type="match status" value="1"/>
</dbReference>
<dbReference type="AlphaFoldDB" id="A0A059XN99"/>
<comment type="similarity">
    <text evidence="2 12">Belongs to the peptidase M1 family.</text>
</comment>
<evidence type="ECO:0000256" key="5">
    <source>
        <dbReference type="ARBA" id="ARBA00022723"/>
    </source>
</evidence>
<dbReference type="GO" id="GO:0070006">
    <property type="term" value="F:metalloaminopeptidase activity"/>
    <property type="evidence" value="ECO:0007669"/>
    <property type="project" value="TreeGrafter"/>
</dbReference>
<dbReference type="GO" id="GO:0006508">
    <property type="term" value="P:proteolysis"/>
    <property type="evidence" value="ECO:0007669"/>
    <property type="project" value="UniProtKB-KW"/>
</dbReference>
<dbReference type="InterPro" id="IPR050344">
    <property type="entry name" value="Peptidase_M1_aminopeptidases"/>
</dbReference>
<evidence type="ECO:0000256" key="7">
    <source>
        <dbReference type="ARBA" id="ARBA00022833"/>
    </source>
</evidence>
<evidence type="ECO:0000256" key="4">
    <source>
        <dbReference type="ARBA" id="ARBA00022670"/>
    </source>
</evidence>
<feature type="domain" description="ERAP1-like C-terminal" evidence="14">
    <location>
        <begin position="528"/>
        <end position="839"/>
    </location>
</feature>
<dbReference type="InterPro" id="IPR014782">
    <property type="entry name" value="Peptidase_M1_dom"/>
</dbReference>
<evidence type="ECO:0000259" key="15">
    <source>
        <dbReference type="Pfam" id="PF17900"/>
    </source>
</evidence>
<dbReference type="InterPro" id="IPR034016">
    <property type="entry name" value="M1_APN-typ"/>
</dbReference>
<keyword evidence="3 12" id="KW-0031">Aminopeptidase</keyword>
<evidence type="ECO:0000313" key="17">
    <source>
        <dbReference type="Proteomes" id="UP000027059"/>
    </source>
</evidence>
<dbReference type="Pfam" id="PF17900">
    <property type="entry name" value="Peptidase_M1_N"/>
    <property type="match status" value="1"/>
</dbReference>
<dbReference type="InterPro" id="IPR024571">
    <property type="entry name" value="ERAP1-like_C_dom"/>
</dbReference>
<keyword evidence="5 10" id="KW-0479">Metal-binding</keyword>
<keyword evidence="8 12" id="KW-0482">Metalloprotease</keyword>
<dbReference type="HOGENOM" id="CLU_003705_0_1_0"/>
<dbReference type="Gene3D" id="2.60.40.1730">
    <property type="entry name" value="tricorn interacting facor f3 domain"/>
    <property type="match status" value="1"/>
</dbReference>
<dbReference type="FunFam" id="1.10.390.10:FF:000001">
    <property type="entry name" value="Aminopeptidase"/>
    <property type="match status" value="1"/>
</dbReference>
<name>A0A059XN99_9BACT</name>
<dbReference type="InterPro" id="IPR042097">
    <property type="entry name" value="Aminopeptidase_N-like_N_sf"/>
</dbReference>